<dbReference type="SUPFAM" id="SSF89550">
    <property type="entry name" value="PHP domain-like"/>
    <property type="match status" value="1"/>
</dbReference>
<evidence type="ECO:0000256" key="4">
    <source>
        <dbReference type="ARBA" id="ARBA00022605"/>
    </source>
</evidence>
<gene>
    <name evidence="10" type="ORF">IAA97_02930</name>
</gene>
<dbReference type="EMBL" id="JADIMT010000038">
    <property type="protein sequence ID" value="MBO8435913.1"/>
    <property type="molecule type" value="Genomic_DNA"/>
</dbReference>
<dbReference type="GO" id="GO:0005737">
    <property type="term" value="C:cytoplasm"/>
    <property type="evidence" value="ECO:0007669"/>
    <property type="project" value="TreeGrafter"/>
</dbReference>
<comment type="similarity">
    <text evidence="2 8">Belongs to the PHP hydrolase family. HisK subfamily.</text>
</comment>
<dbReference type="GO" id="GO:0004401">
    <property type="term" value="F:histidinol-phosphatase activity"/>
    <property type="evidence" value="ECO:0007669"/>
    <property type="project" value="UniProtKB-UniRule"/>
</dbReference>
<keyword evidence="6 8" id="KW-0368">Histidine biosynthesis</keyword>
<reference evidence="10" key="1">
    <citation type="submission" date="2020-10" db="EMBL/GenBank/DDBJ databases">
        <authorList>
            <person name="Gilroy R."/>
        </authorList>
    </citation>
    <scope>NUCLEOTIDE SEQUENCE</scope>
    <source>
        <strain evidence="10">7293</strain>
    </source>
</reference>
<organism evidence="10 11">
    <name type="scientific">Candidatus Ornithospirochaeta stercoripullorum</name>
    <dbReference type="NCBI Taxonomy" id="2840899"/>
    <lineage>
        <taxon>Bacteria</taxon>
        <taxon>Pseudomonadati</taxon>
        <taxon>Spirochaetota</taxon>
        <taxon>Spirochaetia</taxon>
        <taxon>Spirochaetales</taxon>
        <taxon>Spirochaetaceae</taxon>
        <taxon>Spirochaetaceae incertae sedis</taxon>
        <taxon>Candidatus Ornithospirochaeta</taxon>
    </lineage>
</organism>
<evidence type="ECO:0000256" key="7">
    <source>
        <dbReference type="ARBA" id="ARBA00049158"/>
    </source>
</evidence>
<proteinExistence type="inferred from homology"/>
<keyword evidence="5 8" id="KW-0378">Hydrolase</keyword>
<dbReference type="CDD" id="cd12110">
    <property type="entry name" value="PHP_HisPPase_Hisj_like"/>
    <property type="match status" value="1"/>
</dbReference>
<evidence type="ECO:0000256" key="6">
    <source>
        <dbReference type="ARBA" id="ARBA00023102"/>
    </source>
</evidence>
<evidence type="ECO:0000256" key="1">
    <source>
        <dbReference type="ARBA" id="ARBA00004970"/>
    </source>
</evidence>
<evidence type="ECO:0000313" key="11">
    <source>
        <dbReference type="Proteomes" id="UP000823615"/>
    </source>
</evidence>
<comment type="pathway">
    <text evidence="1 8">Amino-acid biosynthesis; L-histidine biosynthesis; L-histidine from 5-phospho-alpha-D-ribose 1-diphosphate: step 8/9.</text>
</comment>
<evidence type="ECO:0000256" key="3">
    <source>
        <dbReference type="ARBA" id="ARBA00013085"/>
    </source>
</evidence>
<name>A0A9D9DZY2_9SPIO</name>
<comment type="catalytic activity">
    <reaction evidence="7 8">
        <text>L-histidinol phosphate + H2O = L-histidinol + phosphate</text>
        <dbReference type="Rhea" id="RHEA:14465"/>
        <dbReference type="ChEBI" id="CHEBI:15377"/>
        <dbReference type="ChEBI" id="CHEBI:43474"/>
        <dbReference type="ChEBI" id="CHEBI:57699"/>
        <dbReference type="ChEBI" id="CHEBI:57980"/>
        <dbReference type="EC" id="3.1.3.15"/>
    </reaction>
</comment>
<protein>
    <recommendedName>
        <fullName evidence="3 8">Histidinol-phosphatase</fullName>
        <shortName evidence="8">HolPase</shortName>
        <ecNumber evidence="3 8">3.1.3.15</ecNumber>
    </recommendedName>
</protein>
<dbReference type="Proteomes" id="UP000823615">
    <property type="component" value="Unassembled WGS sequence"/>
</dbReference>
<dbReference type="GO" id="GO:0000105">
    <property type="term" value="P:L-histidine biosynthetic process"/>
    <property type="evidence" value="ECO:0007669"/>
    <property type="project" value="UniProtKB-UniRule"/>
</dbReference>
<dbReference type="EC" id="3.1.3.15" evidence="3 8"/>
<dbReference type="PANTHER" id="PTHR21039:SF0">
    <property type="entry name" value="HISTIDINOL-PHOSPHATASE"/>
    <property type="match status" value="1"/>
</dbReference>
<dbReference type="InterPro" id="IPR016195">
    <property type="entry name" value="Pol/histidinol_Pase-like"/>
</dbReference>
<keyword evidence="4 8" id="KW-0028">Amino-acid biosynthesis</keyword>
<dbReference type="AlphaFoldDB" id="A0A9D9DZY2"/>
<feature type="domain" description="PHP" evidence="9">
    <location>
        <begin position="5"/>
        <end position="181"/>
    </location>
</feature>
<dbReference type="Gene3D" id="3.20.20.140">
    <property type="entry name" value="Metal-dependent hydrolases"/>
    <property type="match status" value="1"/>
</dbReference>
<dbReference type="Pfam" id="PF02811">
    <property type="entry name" value="PHP"/>
    <property type="match status" value="1"/>
</dbReference>
<evidence type="ECO:0000256" key="2">
    <source>
        <dbReference type="ARBA" id="ARBA00009152"/>
    </source>
</evidence>
<evidence type="ECO:0000256" key="5">
    <source>
        <dbReference type="ARBA" id="ARBA00022801"/>
    </source>
</evidence>
<evidence type="ECO:0000259" key="9">
    <source>
        <dbReference type="Pfam" id="PF02811"/>
    </source>
</evidence>
<comment type="caution">
    <text evidence="10">The sequence shown here is derived from an EMBL/GenBank/DDBJ whole genome shotgun (WGS) entry which is preliminary data.</text>
</comment>
<evidence type="ECO:0000313" key="10">
    <source>
        <dbReference type="EMBL" id="MBO8435913.1"/>
    </source>
</evidence>
<dbReference type="InterPro" id="IPR004013">
    <property type="entry name" value="PHP_dom"/>
</dbReference>
<sequence>MKYNLHTHSFYCGHGSGKLSEYLSEAERNGFGLLGFSEHCPFPDSFLSRSRMGYWEMEVYENDVRSLRSDIPVLLGYEVDYMPARIDYFKALSERVDYLIGATHFIFRQDGTMASVFGKHLSEDDILRYADRAAEAIASGLFSFFAHPDVFLSSYEFGKTAERATEIILDAAVSFAIPLELNGNGYLKGRGYPSAEFWKRAGNRGIHPLLSSDAHQTKDLAKPFDFLHGFARDLGLSLIEPASLYPLTFRMGQEM</sequence>
<dbReference type="InterPro" id="IPR010140">
    <property type="entry name" value="Histidinol_P_phosphatase_HisJ"/>
</dbReference>
<dbReference type="PANTHER" id="PTHR21039">
    <property type="entry name" value="HISTIDINOL PHOSPHATASE-RELATED"/>
    <property type="match status" value="1"/>
</dbReference>
<evidence type="ECO:0000256" key="8">
    <source>
        <dbReference type="RuleBase" id="RU366003"/>
    </source>
</evidence>
<accession>A0A9D9DZY2</accession>
<reference evidence="10" key="2">
    <citation type="journal article" date="2021" name="PeerJ">
        <title>Extensive microbial diversity within the chicken gut microbiome revealed by metagenomics and culture.</title>
        <authorList>
            <person name="Gilroy R."/>
            <person name="Ravi A."/>
            <person name="Getino M."/>
            <person name="Pursley I."/>
            <person name="Horton D.L."/>
            <person name="Alikhan N.F."/>
            <person name="Baker D."/>
            <person name="Gharbi K."/>
            <person name="Hall N."/>
            <person name="Watson M."/>
            <person name="Adriaenssens E.M."/>
            <person name="Foster-Nyarko E."/>
            <person name="Jarju S."/>
            <person name="Secka A."/>
            <person name="Antonio M."/>
            <person name="Oren A."/>
            <person name="Chaudhuri R.R."/>
            <person name="La Ragione R."/>
            <person name="Hildebrand F."/>
            <person name="Pallen M.J."/>
        </authorList>
    </citation>
    <scope>NUCLEOTIDE SEQUENCE</scope>
    <source>
        <strain evidence="10">7293</strain>
    </source>
</reference>